<evidence type="ECO:0000313" key="2">
    <source>
        <dbReference type="EMBL" id="BAQ69264.1"/>
    </source>
</evidence>
<dbReference type="InterPro" id="IPR007138">
    <property type="entry name" value="ABM_dom"/>
</dbReference>
<dbReference type="SUPFAM" id="SSF54909">
    <property type="entry name" value="Dimeric alpha+beta barrel"/>
    <property type="match status" value="1"/>
</dbReference>
<dbReference type="PATRIC" id="fig|35806.4.peg.2173"/>
<keyword evidence="2" id="KW-0560">Oxidoreductase</keyword>
<dbReference type="RefSeq" id="WP_042461959.1">
    <property type="nucleotide sequence ID" value="NZ_CP015421.1"/>
</dbReference>
<dbReference type="GO" id="GO:0004497">
    <property type="term" value="F:monooxygenase activity"/>
    <property type="evidence" value="ECO:0007669"/>
    <property type="project" value="UniProtKB-KW"/>
</dbReference>
<dbReference type="Pfam" id="PF03992">
    <property type="entry name" value="ABM"/>
    <property type="match status" value="1"/>
</dbReference>
<evidence type="ECO:0000313" key="3">
    <source>
        <dbReference type="Proteomes" id="UP000064912"/>
    </source>
</evidence>
<sequence>MGVTVTGWIEATPDRLAALRAAAAEHVRLTRAEPGCLRFEMREDPDRPGRFLLDEEFTDAAAFAAHRARKEGTAWELAAAGLPREIEIAGLPE</sequence>
<dbReference type="KEGG" id="rsu:NHU_02110"/>
<keyword evidence="2" id="KW-0503">Monooxygenase</keyword>
<proteinExistence type="predicted"/>
<evidence type="ECO:0000259" key="1">
    <source>
        <dbReference type="PROSITE" id="PS51725"/>
    </source>
</evidence>
<organism evidence="2 3">
    <name type="scientific">Rhodovulum sulfidophilum</name>
    <name type="common">Rhodobacter sulfidophilus</name>
    <dbReference type="NCBI Taxonomy" id="35806"/>
    <lineage>
        <taxon>Bacteria</taxon>
        <taxon>Pseudomonadati</taxon>
        <taxon>Pseudomonadota</taxon>
        <taxon>Alphaproteobacteria</taxon>
        <taxon>Rhodobacterales</taxon>
        <taxon>Paracoccaceae</taxon>
        <taxon>Rhodovulum</taxon>
    </lineage>
</organism>
<feature type="domain" description="ABM" evidence="1">
    <location>
        <begin position="3"/>
        <end position="93"/>
    </location>
</feature>
<dbReference type="Gene3D" id="3.30.70.100">
    <property type="match status" value="1"/>
</dbReference>
<gene>
    <name evidence="2" type="ORF">NHU_02110</name>
</gene>
<name>A0A0D6B3J7_RHOSU</name>
<accession>A0A0D6B3J7</accession>
<dbReference type="InterPro" id="IPR011008">
    <property type="entry name" value="Dimeric_a/b-barrel"/>
</dbReference>
<dbReference type="Proteomes" id="UP000064912">
    <property type="component" value="Chromosome"/>
</dbReference>
<dbReference type="AlphaFoldDB" id="A0A0D6B3J7"/>
<reference evidence="2 3" key="1">
    <citation type="submission" date="2015-02" db="EMBL/GenBank/DDBJ databases">
        <title>Genome sequene of Rhodovulum sulfidophilum DSM 2351.</title>
        <authorList>
            <person name="Nagao N."/>
        </authorList>
    </citation>
    <scope>NUCLEOTIDE SEQUENCE [LARGE SCALE GENOMIC DNA]</scope>
    <source>
        <strain evidence="2 3">DSM 2351</strain>
    </source>
</reference>
<protein>
    <submittedName>
        <fullName evidence="2">Antibiotic biosynthesis monooxygenase domain protein</fullName>
    </submittedName>
</protein>
<dbReference type="PROSITE" id="PS51725">
    <property type="entry name" value="ABM"/>
    <property type="match status" value="1"/>
</dbReference>
<dbReference type="eggNOG" id="COG1359">
    <property type="taxonomic scope" value="Bacteria"/>
</dbReference>
<dbReference type="GeneID" id="93540002"/>
<dbReference type="EMBL" id="AP014800">
    <property type="protein sequence ID" value="BAQ69264.1"/>
    <property type="molecule type" value="Genomic_DNA"/>
</dbReference>